<name>A0A8J2UFN5_9BACT</name>
<organism evidence="7 8">
    <name type="scientific">Puia dinghuensis</name>
    <dbReference type="NCBI Taxonomy" id="1792502"/>
    <lineage>
        <taxon>Bacteria</taxon>
        <taxon>Pseudomonadati</taxon>
        <taxon>Bacteroidota</taxon>
        <taxon>Chitinophagia</taxon>
        <taxon>Chitinophagales</taxon>
        <taxon>Chitinophagaceae</taxon>
        <taxon>Puia</taxon>
    </lineage>
</organism>
<dbReference type="GO" id="GO:0003677">
    <property type="term" value="F:DNA binding"/>
    <property type="evidence" value="ECO:0007669"/>
    <property type="project" value="InterPro"/>
</dbReference>
<evidence type="ECO:0000256" key="4">
    <source>
        <dbReference type="ARBA" id="ARBA00023163"/>
    </source>
</evidence>
<keyword evidence="8" id="KW-1185">Reference proteome</keyword>
<dbReference type="Pfam" id="PF04542">
    <property type="entry name" value="Sigma70_r2"/>
    <property type="match status" value="1"/>
</dbReference>
<dbReference type="Pfam" id="PF08281">
    <property type="entry name" value="Sigma70_r4_2"/>
    <property type="match status" value="1"/>
</dbReference>
<dbReference type="SUPFAM" id="SSF88946">
    <property type="entry name" value="Sigma2 domain of RNA polymerase sigma factors"/>
    <property type="match status" value="1"/>
</dbReference>
<dbReference type="InterPro" id="IPR007627">
    <property type="entry name" value="RNA_pol_sigma70_r2"/>
</dbReference>
<evidence type="ECO:0000256" key="1">
    <source>
        <dbReference type="ARBA" id="ARBA00010641"/>
    </source>
</evidence>
<dbReference type="InterPro" id="IPR013249">
    <property type="entry name" value="RNA_pol_sigma70_r4_t2"/>
</dbReference>
<evidence type="ECO:0000313" key="7">
    <source>
        <dbReference type="EMBL" id="GGB11223.1"/>
    </source>
</evidence>
<keyword evidence="4" id="KW-0804">Transcription</keyword>
<reference evidence="7" key="2">
    <citation type="submission" date="2020-09" db="EMBL/GenBank/DDBJ databases">
        <authorList>
            <person name="Sun Q."/>
            <person name="Zhou Y."/>
        </authorList>
    </citation>
    <scope>NUCLEOTIDE SEQUENCE</scope>
    <source>
        <strain evidence="7">CGMCC 1.15448</strain>
    </source>
</reference>
<evidence type="ECO:0000313" key="8">
    <source>
        <dbReference type="Proteomes" id="UP000607559"/>
    </source>
</evidence>
<dbReference type="EMBL" id="BMJC01000004">
    <property type="protein sequence ID" value="GGB11223.1"/>
    <property type="molecule type" value="Genomic_DNA"/>
</dbReference>
<dbReference type="Proteomes" id="UP000607559">
    <property type="component" value="Unassembled WGS sequence"/>
</dbReference>
<dbReference type="InterPro" id="IPR013324">
    <property type="entry name" value="RNA_pol_sigma_r3/r4-like"/>
</dbReference>
<keyword evidence="2" id="KW-0805">Transcription regulation</keyword>
<dbReference type="Gene3D" id="1.10.1740.10">
    <property type="match status" value="1"/>
</dbReference>
<feature type="domain" description="RNA polymerase sigma-70 region 2" evidence="5">
    <location>
        <begin position="13"/>
        <end position="79"/>
    </location>
</feature>
<evidence type="ECO:0000256" key="2">
    <source>
        <dbReference type="ARBA" id="ARBA00023015"/>
    </source>
</evidence>
<dbReference type="GO" id="GO:0000428">
    <property type="term" value="C:DNA-directed RNA polymerase complex"/>
    <property type="evidence" value="ECO:0007669"/>
    <property type="project" value="UniProtKB-KW"/>
</dbReference>
<evidence type="ECO:0000256" key="3">
    <source>
        <dbReference type="ARBA" id="ARBA00023082"/>
    </source>
</evidence>
<protein>
    <submittedName>
        <fullName evidence="7">DNA-directed RNA polymerase sigma-70 factor</fullName>
    </submittedName>
</protein>
<dbReference type="Gene3D" id="1.10.10.10">
    <property type="entry name" value="Winged helix-like DNA-binding domain superfamily/Winged helix DNA-binding domain"/>
    <property type="match status" value="1"/>
</dbReference>
<comment type="similarity">
    <text evidence="1">Belongs to the sigma-70 factor family. ECF subfamily.</text>
</comment>
<accession>A0A8J2UFN5</accession>
<dbReference type="PANTHER" id="PTHR43133:SF45">
    <property type="entry name" value="RNA POLYMERASE ECF-TYPE SIGMA FACTOR"/>
    <property type="match status" value="1"/>
</dbReference>
<dbReference type="PANTHER" id="PTHR43133">
    <property type="entry name" value="RNA POLYMERASE ECF-TYPE SIGMA FACTO"/>
    <property type="match status" value="1"/>
</dbReference>
<keyword evidence="7" id="KW-0240">DNA-directed RNA polymerase</keyword>
<dbReference type="GO" id="GO:0006352">
    <property type="term" value="P:DNA-templated transcription initiation"/>
    <property type="evidence" value="ECO:0007669"/>
    <property type="project" value="InterPro"/>
</dbReference>
<dbReference type="NCBIfam" id="TIGR02937">
    <property type="entry name" value="sigma70-ECF"/>
    <property type="match status" value="1"/>
</dbReference>
<proteinExistence type="inferred from homology"/>
<dbReference type="InterPro" id="IPR014284">
    <property type="entry name" value="RNA_pol_sigma-70_dom"/>
</dbReference>
<sequence>MQDPDLQEAFIRLVTDNRAILYKICRMYGATSPDRQDLFQEIVIQLWRSYPSFRGEAKFSTWLYRIALNTAISDLRKQRHYITSFDPDNLPTQLKDIPYSTEREEQLQSLYAAINRLTEVEKALTMLYLEDKSYAEMEEILGIPQNNLRVKMNRVKEKLRKMTKEAVYGIGNS</sequence>
<feature type="domain" description="RNA polymerase sigma factor 70 region 4 type 2" evidence="6">
    <location>
        <begin position="108"/>
        <end position="159"/>
    </location>
</feature>
<gene>
    <name evidence="7" type="ORF">GCM10011511_38520</name>
</gene>
<evidence type="ECO:0000259" key="5">
    <source>
        <dbReference type="Pfam" id="PF04542"/>
    </source>
</evidence>
<reference evidence="7" key="1">
    <citation type="journal article" date="2014" name="Int. J. Syst. Evol. Microbiol.">
        <title>Complete genome sequence of Corynebacterium casei LMG S-19264T (=DSM 44701T), isolated from a smear-ripened cheese.</title>
        <authorList>
            <consortium name="US DOE Joint Genome Institute (JGI-PGF)"/>
            <person name="Walter F."/>
            <person name="Albersmeier A."/>
            <person name="Kalinowski J."/>
            <person name="Ruckert C."/>
        </authorList>
    </citation>
    <scope>NUCLEOTIDE SEQUENCE</scope>
    <source>
        <strain evidence="7">CGMCC 1.15448</strain>
    </source>
</reference>
<evidence type="ECO:0000259" key="6">
    <source>
        <dbReference type="Pfam" id="PF08281"/>
    </source>
</evidence>
<dbReference type="InterPro" id="IPR036388">
    <property type="entry name" value="WH-like_DNA-bd_sf"/>
</dbReference>
<dbReference type="InterPro" id="IPR039425">
    <property type="entry name" value="RNA_pol_sigma-70-like"/>
</dbReference>
<dbReference type="AlphaFoldDB" id="A0A8J2UFN5"/>
<comment type="caution">
    <text evidence="7">The sequence shown here is derived from an EMBL/GenBank/DDBJ whole genome shotgun (WGS) entry which is preliminary data.</text>
</comment>
<dbReference type="InterPro" id="IPR013325">
    <property type="entry name" value="RNA_pol_sigma_r2"/>
</dbReference>
<keyword evidence="3" id="KW-0731">Sigma factor</keyword>
<dbReference type="SUPFAM" id="SSF88659">
    <property type="entry name" value="Sigma3 and sigma4 domains of RNA polymerase sigma factors"/>
    <property type="match status" value="1"/>
</dbReference>
<dbReference type="RefSeq" id="WP_229688995.1">
    <property type="nucleotide sequence ID" value="NZ_BMJC01000004.1"/>
</dbReference>
<dbReference type="GO" id="GO:0016987">
    <property type="term" value="F:sigma factor activity"/>
    <property type="evidence" value="ECO:0007669"/>
    <property type="project" value="UniProtKB-KW"/>
</dbReference>